<evidence type="ECO:0000313" key="2">
    <source>
        <dbReference type="EMBL" id="CAL4952493.1"/>
    </source>
</evidence>
<name>A0ABC8Z1N4_9POAL</name>
<dbReference type="PANTHER" id="PTHR10894">
    <property type="entry name" value="NUCLEOLAR PROTEIN 5 NUCLEOLAR PROTEIN NOP5 NOP58"/>
    <property type="match status" value="1"/>
</dbReference>
<proteinExistence type="predicted"/>
<dbReference type="PANTHER" id="PTHR10894:SF14">
    <property type="entry name" value="EXPRESSED PROTEIN"/>
    <property type="match status" value="1"/>
</dbReference>
<dbReference type="InterPro" id="IPR045056">
    <property type="entry name" value="Nop56/Nop58"/>
</dbReference>
<feature type="region of interest" description="Disordered" evidence="1">
    <location>
        <begin position="300"/>
        <end position="342"/>
    </location>
</feature>
<feature type="compositionally biased region" description="Basic and acidic residues" evidence="1">
    <location>
        <begin position="322"/>
        <end position="342"/>
    </location>
</feature>
<accession>A0ABC8Z1N4</accession>
<dbReference type="EMBL" id="OZ075127">
    <property type="protein sequence ID" value="CAL4952493.1"/>
    <property type="molecule type" value="Genomic_DNA"/>
</dbReference>
<protein>
    <submittedName>
        <fullName evidence="2">Uncharacterized protein</fullName>
    </submittedName>
</protein>
<dbReference type="Proteomes" id="UP001497457">
    <property type="component" value="Chromosome 17b"/>
</dbReference>
<evidence type="ECO:0000313" key="3">
    <source>
        <dbReference type="Proteomes" id="UP001497457"/>
    </source>
</evidence>
<evidence type="ECO:0000256" key="1">
    <source>
        <dbReference type="SAM" id="MobiDB-lite"/>
    </source>
</evidence>
<keyword evidence="3" id="KW-1185">Reference proteome</keyword>
<sequence length="342" mass="38994">MLLVKLDLSYLDKVVLLETPKGFVLFNIKRKILNAPKNVWSWFAHRATAEHVSFLVDYIKVDDKSVVWRSDGPGKELSEWIWKYCRNEKELIVGDEKLKDVIKSNMKRVMLFDNNYTAKELVWGFKNVLSGFLYQERDNITPEYLLPVSEGLKESISKFGINVPTEAINAAFIGNAGSLHRCHVLVYHLGKDLREACDKLVPGIGGMIEDNLLYAKVMAKILIPKLVKDWEFSMSFPSDMVLKLQKAAAAADDARKQIDYYTMYRTIRRCLIDLERLPQLKTKLLQGLKAYADKRSKQQELQITGKRYHTDVGDAAETSRGAAEDSPHASSEGYKKARSVEV</sequence>
<reference evidence="2" key="1">
    <citation type="submission" date="2024-10" db="EMBL/GenBank/DDBJ databases">
        <authorList>
            <person name="Ryan C."/>
        </authorList>
    </citation>
    <scope>NUCLEOTIDE SEQUENCE [LARGE SCALE GENOMIC DNA]</scope>
</reference>
<gene>
    <name evidence="2" type="ORF">URODEC1_LOCUS39551</name>
</gene>
<organism evidence="2 3">
    <name type="scientific">Urochloa decumbens</name>
    <dbReference type="NCBI Taxonomy" id="240449"/>
    <lineage>
        <taxon>Eukaryota</taxon>
        <taxon>Viridiplantae</taxon>
        <taxon>Streptophyta</taxon>
        <taxon>Embryophyta</taxon>
        <taxon>Tracheophyta</taxon>
        <taxon>Spermatophyta</taxon>
        <taxon>Magnoliopsida</taxon>
        <taxon>Liliopsida</taxon>
        <taxon>Poales</taxon>
        <taxon>Poaceae</taxon>
        <taxon>PACMAD clade</taxon>
        <taxon>Panicoideae</taxon>
        <taxon>Panicodae</taxon>
        <taxon>Paniceae</taxon>
        <taxon>Melinidinae</taxon>
        <taxon>Urochloa</taxon>
    </lineage>
</organism>
<dbReference type="AlphaFoldDB" id="A0ABC8Z1N4"/>